<dbReference type="Pfam" id="PF10211">
    <property type="entry name" value="Ax_dynein_light"/>
    <property type="match status" value="1"/>
</dbReference>
<name>A0A151MIF3_ALLMI</name>
<evidence type="ECO:0000256" key="2">
    <source>
        <dbReference type="SAM" id="MobiDB-lite"/>
    </source>
</evidence>
<feature type="region of interest" description="Disordered" evidence="2">
    <location>
        <begin position="928"/>
        <end position="972"/>
    </location>
</feature>
<organism evidence="3 4">
    <name type="scientific">Alligator mississippiensis</name>
    <name type="common">American alligator</name>
    <dbReference type="NCBI Taxonomy" id="8496"/>
    <lineage>
        <taxon>Eukaryota</taxon>
        <taxon>Metazoa</taxon>
        <taxon>Chordata</taxon>
        <taxon>Craniata</taxon>
        <taxon>Vertebrata</taxon>
        <taxon>Euteleostomi</taxon>
        <taxon>Archelosauria</taxon>
        <taxon>Archosauria</taxon>
        <taxon>Crocodylia</taxon>
        <taxon>Alligatoridae</taxon>
        <taxon>Alligatorinae</taxon>
        <taxon>Alligator</taxon>
    </lineage>
</organism>
<dbReference type="EMBL" id="AKHW03006099">
    <property type="protein sequence ID" value="KYO24287.1"/>
    <property type="molecule type" value="Genomic_DNA"/>
</dbReference>
<proteinExistence type="predicted"/>
<evidence type="ECO:0000313" key="4">
    <source>
        <dbReference type="Proteomes" id="UP000050525"/>
    </source>
</evidence>
<protein>
    <submittedName>
        <fullName evidence="3">Axonemal dynein light chain domain-containing protein 1 isoform A</fullName>
    </submittedName>
</protein>
<feature type="compositionally biased region" description="Basic residues" evidence="2">
    <location>
        <begin position="963"/>
        <end position="972"/>
    </location>
</feature>
<reference evidence="3 4" key="1">
    <citation type="journal article" date="2012" name="Genome Biol.">
        <title>Sequencing three crocodilian genomes to illuminate the evolution of archosaurs and amniotes.</title>
        <authorList>
            <person name="St John J.A."/>
            <person name="Braun E.L."/>
            <person name="Isberg S.R."/>
            <person name="Miles L.G."/>
            <person name="Chong A.Y."/>
            <person name="Gongora J."/>
            <person name="Dalzell P."/>
            <person name="Moran C."/>
            <person name="Bed'hom B."/>
            <person name="Abzhanov A."/>
            <person name="Burgess S.C."/>
            <person name="Cooksey A.M."/>
            <person name="Castoe T.A."/>
            <person name="Crawford N.G."/>
            <person name="Densmore L.D."/>
            <person name="Drew J.C."/>
            <person name="Edwards S.V."/>
            <person name="Faircloth B.C."/>
            <person name="Fujita M.K."/>
            <person name="Greenwold M.J."/>
            <person name="Hoffmann F.G."/>
            <person name="Howard J.M."/>
            <person name="Iguchi T."/>
            <person name="Janes D.E."/>
            <person name="Khan S.Y."/>
            <person name="Kohno S."/>
            <person name="de Koning A.J."/>
            <person name="Lance S.L."/>
            <person name="McCarthy F.M."/>
            <person name="McCormack J.E."/>
            <person name="Merchant M.E."/>
            <person name="Peterson D.G."/>
            <person name="Pollock D.D."/>
            <person name="Pourmand N."/>
            <person name="Raney B.J."/>
            <person name="Roessler K.A."/>
            <person name="Sanford J.R."/>
            <person name="Sawyer R.H."/>
            <person name="Schmidt C.J."/>
            <person name="Triplett E.W."/>
            <person name="Tuberville T.D."/>
            <person name="Venegas-Anaya M."/>
            <person name="Howard J.T."/>
            <person name="Jarvis E.D."/>
            <person name="Guillette L.J.Jr."/>
            <person name="Glenn T.C."/>
            <person name="Green R.E."/>
            <person name="Ray D.A."/>
        </authorList>
    </citation>
    <scope>NUCLEOTIDE SEQUENCE [LARGE SCALE GENOMIC DNA]</scope>
    <source>
        <strain evidence="3">KSC_2009_1</strain>
    </source>
</reference>
<dbReference type="eggNOG" id="ENOG502QSV4">
    <property type="taxonomic scope" value="Eukaryota"/>
</dbReference>
<keyword evidence="1" id="KW-0175">Coiled coil</keyword>
<evidence type="ECO:0000313" key="3">
    <source>
        <dbReference type="EMBL" id="KYO24287.1"/>
    </source>
</evidence>
<dbReference type="AlphaFoldDB" id="A0A151MIF3"/>
<feature type="compositionally biased region" description="Polar residues" evidence="2">
    <location>
        <begin position="950"/>
        <end position="962"/>
    </location>
</feature>
<feature type="compositionally biased region" description="Basic and acidic residues" evidence="2">
    <location>
        <begin position="928"/>
        <end position="938"/>
    </location>
</feature>
<dbReference type="InterPro" id="IPR019347">
    <property type="entry name" value="Axonemal_dynein_light_chain"/>
</dbReference>
<evidence type="ECO:0000256" key="1">
    <source>
        <dbReference type="ARBA" id="ARBA00023054"/>
    </source>
</evidence>
<dbReference type="Proteomes" id="UP000050525">
    <property type="component" value="Unassembled WGS sequence"/>
</dbReference>
<dbReference type="STRING" id="8496.A0A151MIF3"/>
<accession>A0A151MIF3</accession>
<sequence length="972" mass="111508">MENAELKDKTRMLDCLRFHSTSLQSHFIPEEIFRTLTSAASTVYNPEYLQPPKKGKSAKEFKGFLCTPDGLWHHPNRRNKFKHLTDNPICLTGAGRDVSFLYDIALGKEDERERSLAGFFSERGDKQTQNNASPITPAQPNIADSLVPEEFHIVKNRGVIPLEYFDDKYTTLLEDCENRLRLFPSMKPSGRLEVIQLMKVMDSMLEKAGVNDETIGVLEPSQLHNVLKVLKAEQNIYNIVFHELIRQVSVDCAERGELLSKLRQKYVNLLDWIPQQMRNLYEELMAQRVMDKHITEELHNFKESIGRLTSELRDVREHDLRVTREAEWAQEELAAAVRDSELNANLVEEYRQLYELQRVRLEGQLKLLIEEREVWSSATYDLALKVIDRNQLTLARKLYLSEKAWTKVVKHFVLLLASEDVADLSNLQEETLEFRELLGHIDEKVRHVEDSTREKLRLVQKGLFKWLQYFQENAFGKAGFSQMKEDVMEGALQDLKNFGNMLNEDLEQFGGDALLASKETFKTAVRLQKHWTELGQAMLSRHKDVNGLMPPEFTVMEEINRSATKLCQQYNIRINGENGVTRILMGLVSSLEDWLFKQLTCKRASDIRESDWLKLYQVIPEWLSQVDALMTIIGSSQSHEEEKNKKPHVPVAPADVFKMIQQWILSVTNETEKNNVYLTQEVVELHKALIMWMVNLLRLMVPDRLSSECPLSEDAEAAEKQLKVFSTCKLEEEAVNLVAKFSRFSSYIISCCKGTVDAIVQKKQSELNLEADYERLQLEKITTECFDWVNACGLLLSEVKGSPVSLLSLEEQTNLFGPQPLQPAPDASSDGPAVSGEMIEDTIRYIGYDSNIHLKSLKSEAVSVTGREMTASKSTTACSQKEFETLAFLEHLQSQLLKTETRAQTAEEKSEKLEQQLEEALGRIQELEKELEKSHRTQEAASKQIHFQEETSPTSHTQSCTARSRKTSKHKK</sequence>
<dbReference type="PANTHER" id="PTHR23052">
    <property type="entry name" value="AXONEMAL DYNEIN LIGHT CHAIN DOMAIN-CONTAINING PROTEIN 1"/>
    <property type="match status" value="1"/>
</dbReference>
<dbReference type="InterPro" id="IPR052845">
    <property type="entry name" value="Axonemal_dynein_LC_domain"/>
</dbReference>
<keyword evidence="4" id="KW-1185">Reference proteome</keyword>
<comment type="caution">
    <text evidence="3">The sequence shown here is derived from an EMBL/GenBank/DDBJ whole genome shotgun (WGS) entry which is preliminary data.</text>
</comment>
<dbReference type="GO" id="GO:0005737">
    <property type="term" value="C:cytoplasm"/>
    <property type="evidence" value="ECO:0007669"/>
    <property type="project" value="UniProtKB-ARBA"/>
</dbReference>
<dbReference type="PANTHER" id="PTHR23052:SF1">
    <property type="entry name" value="AXONEMAL DYNEIN LIGHT CHAIN DOMAIN-CONTAINING PROTEIN 1"/>
    <property type="match status" value="1"/>
</dbReference>
<gene>
    <name evidence="3" type="primary">AXDND1</name>
    <name evidence="3" type="ORF">Y1Q_0004318</name>
</gene>